<organism evidence="14 15">
    <name type="scientific">Scyliorhinus torazame</name>
    <name type="common">Cloudy catshark</name>
    <name type="synonym">Catulus torazame</name>
    <dbReference type="NCBI Taxonomy" id="75743"/>
    <lineage>
        <taxon>Eukaryota</taxon>
        <taxon>Metazoa</taxon>
        <taxon>Chordata</taxon>
        <taxon>Craniata</taxon>
        <taxon>Vertebrata</taxon>
        <taxon>Chondrichthyes</taxon>
        <taxon>Elasmobranchii</taxon>
        <taxon>Galeomorphii</taxon>
        <taxon>Galeoidea</taxon>
        <taxon>Carcharhiniformes</taxon>
        <taxon>Scyliorhinidae</taxon>
        <taxon>Scyliorhinus</taxon>
    </lineage>
</organism>
<comment type="caution">
    <text evidence="14">The sequence shown here is derived from an EMBL/GenBank/DDBJ whole genome shotgun (WGS) entry which is preliminary data.</text>
</comment>
<evidence type="ECO:0000256" key="6">
    <source>
        <dbReference type="ARBA" id="ARBA00023136"/>
    </source>
</evidence>
<feature type="transmembrane region" description="Helical" evidence="13">
    <location>
        <begin position="114"/>
        <end position="139"/>
    </location>
</feature>
<dbReference type="AlphaFoldDB" id="A0A401PSY5"/>
<dbReference type="OMA" id="CSKHKAM"/>
<dbReference type="EMBL" id="BFAA01010039">
    <property type="protein sequence ID" value="GCB76225.1"/>
    <property type="molecule type" value="Genomic_DNA"/>
</dbReference>
<accession>A0A401PSY5</accession>
<dbReference type="Proteomes" id="UP000288216">
    <property type="component" value="Unassembled WGS sequence"/>
</dbReference>
<feature type="transmembrane region" description="Helical" evidence="13">
    <location>
        <begin position="220"/>
        <end position="238"/>
    </location>
</feature>
<evidence type="ECO:0000256" key="1">
    <source>
        <dbReference type="ARBA" id="ARBA00004257"/>
    </source>
</evidence>
<evidence type="ECO:0000256" key="11">
    <source>
        <dbReference type="ARBA" id="ARBA00043053"/>
    </source>
</evidence>
<reference evidence="14 15" key="1">
    <citation type="journal article" date="2018" name="Nat. Ecol. Evol.">
        <title>Shark genomes provide insights into elasmobranch evolution and the origin of vertebrates.</title>
        <authorList>
            <person name="Hara Y"/>
            <person name="Yamaguchi K"/>
            <person name="Onimaru K"/>
            <person name="Kadota M"/>
            <person name="Koyanagi M"/>
            <person name="Keeley SD"/>
            <person name="Tatsumi K"/>
            <person name="Tanaka K"/>
            <person name="Motone F"/>
            <person name="Kageyama Y"/>
            <person name="Nozu R"/>
            <person name="Adachi N"/>
            <person name="Nishimura O"/>
            <person name="Nakagawa R"/>
            <person name="Tanegashima C"/>
            <person name="Kiyatake I"/>
            <person name="Matsumoto R"/>
            <person name="Murakumo K"/>
            <person name="Nishida K"/>
            <person name="Terakita A"/>
            <person name="Kuratani S"/>
            <person name="Sato K"/>
            <person name="Hyodo S Kuraku.S."/>
        </authorList>
    </citation>
    <scope>NUCLEOTIDE SEQUENCE [LARGE SCALE GENOMIC DNA]</scope>
</reference>
<keyword evidence="2" id="KW-0813">Transport</keyword>
<evidence type="ECO:0000256" key="13">
    <source>
        <dbReference type="SAM" id="Phobius"/>
    </source>
</evidence>
<dbReference type="Pfam" id="PF02535">
    <property type="entry name" value="Zip"/>
    <property type="match status" value="1"/>
</dbReference>
<evidence type="ECO:0000256" key="7">
    <source>
        <dbReference type="ARBA" id="ARBA00034634"/>
    </source>
</evidence>
<name>A0A401PSY5_SCYTO</name>
<keyword evidence="4" id="KW-0406">Ion transport</keyword>
<evidence type="ECO:0000256" key="5">
    <source>
        <dbReference type="ARBA" id="ARBA00022989"/>
    </source>
</evidence>
<comment type="subcellular location">
    <subcellularLocation>
        <location evidence="1">Golgi apparatus</location>
        <location evidence="1">cis-Golgi network membrane</location>
        <topology evidence="1">Multi-pass membrane protein</topology>
    </subcellularLocation>
</comment>
<dbReference type="InterPro" id="IPR003689">
    <property type="entry name" value="ZIP"/>
</dbReference>
<dbReference type="OrthoDB" id="200954at2759"/>
<dbReference type="STRING" id="75743.A0A401PSY5"/>
<dbReference type="GO" id="GO:0005794">
    <property type="term" value="C:Golgi apparatus"/>
    <property type="evidence" value="ECO:0007669"/>
    <property type="project" value="UniProtKB-SubCell"/>
</dbReference>
<comment type="catalytic activity">
    <reaction evidence="7">
        <text>Zn(2+)(in) = Zn(2+)(out)</text>
        <dbReference type="Rhea" id="RHEA:29351"/>
        <dbReference type="ChEBI" id="CHEBI:29105"/>
    </reaction>
</comment>
<sequence length="241" mass="26024">MCIVRPMPTKKMVAMWELLRNRGLPVLLIHLFCCGLALQMVAGHGHSHAAAPNAKESSEEEEDNKYDEPRADLRHRKPVVPTTKTKTRVQEHDIKVSGYLNLAADFTHNFTDGLAIGASFLVSTNVGVVTTITILLHEIPHEVGDFAILVQSGCSKHKAMMLQLITALGALAGTACSLMAEGIGEAATAWILPFTAGGFIYIATVSVIPELLDDSKPLQSLLEIAALLVGVLMMVLIAEYE</sequence>
<dbReference type="GO" id="GO:0006882">
    <property type="term" value="P:intracellular zinc ion homeostasis"/>
    <property type="evidence" value="ECO:0007669"/>
    <property type="project" value="TreeGrafter"/>
</dbReference>
<feature type="transmembrane region" description="Helical" evidence="13">
    <location>
        <begin position="160"/>
        <end position="180"/>
    </location>
</feature>
<dbReference type="PANTHER" id="PTHR16950:SF25">
    <property type="entry name" value="ZINC TRANSPORTER SLC39A7"/>
    <property type="match status" value="1"/>
</dbReference>
<evidence type="ECO:0000313" key="14">
    <source>
        <dbReference type="EMBL" id="GCB76225.1"/>
    </source>
</evidence>
<keyword evidence="6 13" id="KW-0472">Membrane</keyword>
<evidence type="ECO:0000256" key="2">
    <source>
        <dbReference type="ARBA" id="ARBA00022448"/>
    </source>
</evidence>
<gene>
    <name evidence="14" type="ORF">scyTo_0016535</name>
</gene>
<evidence type="ECO:0000256" key="9">
    <source>
        <dbReference type="ARBA" id="ARBA00039859"/>
    </source>
</evidence>
<keyword evidence="4" id="KW-0864">Zinc transport</keyword>
<evidence type="ECO:0000313" key="15">
    <source>
        <dbReference type="Proteomes" id="UP000288216"/>
    </source>
</evidence>
<evidence type="ECO:0000256" key="4">
    <source>
        <dbReference type="ARBA" id="ARBA00022906"/>
    </source>
</evidence>
<evidence type="ECO:0000256" key="8">
    <source>
        <dbReference type="ARBA" id="ARBA00038485"/>
    </source>
</evidence>
<dbReference type="GO" id="GO:0016020">
    <property type="term" value="C:membrane"/>
    <property type="evidence" value="ECO:0007669"/>
    <property type="project" value="InterPro"/>
</dbReference>
<evidence type="ECO:0000256" key="10">
    <source>
        <dbReference type="ARBA" id="ARBA00042780"/>
    </source>
</evidence>
<feature type="transmembrane region" description="Helical" evidence="13">
    <location>
        <begin position="186"/>
        <end position="208"/>
    </location>
</feature>
<dbReference type="PANTHER" id="PTHR16950">
    <property type="entry name" value="ZINC TRANSPORTER SLC39A7 HISTIDINE-RICH MEMBRANE PROTEIN KE4"/>
    <property type="match status" value="1"/>
</dbReference>
<keyword evidence="4" id="KW-0862">Zinc</keyword>
<evidence type="ECO:0000256" key="3">
    <source>
        <dbReference type="ARBA" id="ARBA00022692"/>
    </source>
</evidence>
<dbReference type="GO" id="GO:0005385">
    <property type="term" value="F:zinc ion transmembrane transporter activity"/>
    <property type="evidence" value="ECO:0007669"/>
    <property type="project" value="TreeGrafter"/>
</dbReference>
<protein>
    <recommendedName>
        <fullName evidence="9">Zinc transporter SLC39A7</fullName>
    </recommendedName>
    <alternativeName>
        <fullName evidence="10">Solute carrier family 39 member 7</fullName>
    </alternativeName>
    <alternativeName>
        <fullName evidence="11">Zrt-, Irt-like protein 7</fullName>
    </alternativeName>
</protein>
<evidence type="ECO:0000256" key="12">
    <source>
        <dbReference type="SAM" id="MobiDB-lite"/>
    </source>
</evidence>
<keyword evidence="3 13" id="KW-0812">Transmembrane</keyword>
<feature type="region of interest" description="Disordered" evidence="12">
    <location>
        <begin position="48"/>
        <end position="86"/>
    </location>
</feature>
<keyword evidence="5 13" id="KW-1133">Transmembrane helix</keyword>
<proteinExistence type="inferred from homology"/>
<keyword evidence="15" id="KW-1185">Reference proteome</keyword>
<comment type="similarity">
    <text evidence="8">Belongs to the ZIP transporter (TC 2.A.5) family. KE4/Catsup subfamily.</text>
</comment>